<dbReference type="SUPFAM" id="SSF53448">
    <property type="entry name" value="Nucleotide-diphospho-sugar transferases"/>
    <property type="match status" value="1"/>
</dbReference>
<dbReference type="EMBL" id="FWXB01000010">
    <property type="protein sequence ID" value="SMC12853.1"/>
    <property type="molecule type" value="Genomic_DNA"/>
</dbReference>
<dbReference type="InterPro" id="IPR029044">
    <property type="entry name" value="Nucleotide-diphossugar_trans"/>
</dbReference>
<organism evidence="5 6">
    <name type="scientific">Roseovarius aestuarii</name>
    <dbReference type="NCBI Taxonomy" id="475083"/>
    <lineage>
        <taxon>Bacteria</taxon>
        <taxon>Pseudomonadati</taxon>
        <taxon>Pseudomonadota</taxon>
        <taxon>Alphaproteobacteria</taxon>
        <taxon>Rhodobacterales</taxon>
        <taxon>Roseobacteraceae</taxon>
        <taxon>Roseovarius</taxon>
    </lineage>
</organism>
<comment type="similarity">
    <text evidence="1">Belongs to the glycosyltransferase 2 family.</text>
</comment>
<evidence type="ECO:0000313" key="6">
    <source>
        <dbReference type="Proteomes" id="UP000193224"/>
    </source>
</evidence>
<dbReference type="PANTHER" id="PTHR43179">
    <property type="entry name" value="RHAMNOSYLTRANSFERASE WBBL"/>
    <property type="match status" value="1"/>
</dbReference>
<keyword evidence="3 5" id="KW-0808">Transferase</keyword>
<evidence type="ECO:0000256" key="1">
    <source>
        <dbReference type="ARBA" id="ARBA00006739"/>
    </source>
</evidence>
<sequence length="312" mass="34093">MRPTDPLPRIDICVCTYRRPHLLETLRSLQKLRLPADAEVAILVVDNDRDPNAKDMVLECARSCHLKLRYVHCPEGNISIARNGGLDNSTARYLAFVDDDEVVTPGWISELLRKIKATGAAAVLGPVTALYSLDAPAWMQCLSVHSTRPVWVNGVIRTGYTCNVLIDRHHPAVSARRFDPALGQSGGEDTKFFSEVFAGGGQIVFAEGALVHENVPPKRASAGWLLRRRYRMGQTHGQLLGDRKSNIAKAVPVGLALAKIIYCAGAAVLGGFSQTRRYQAILRAALHAGVVAGLIGQRTLRQYGTARLDRVN</sequence>
<dbReference type="InterPro" id="IPR001173">
    <property type="entry name" value="Glyco_trans_2-like"/>
</dbReference>
<dbReference type="CDD" id="cd00761">
    <property type="entry name" value="Glyco_tranf_GTA_type"/>
    <property type="match status" value="1"/>
</dbReference>
<dbReference type="Proteomes" id="UP000193224">
    <property type="component" value="Unassembled WGS sequence"/>
</dbReference>
<dbReference type="GO" id="GO:0016757">
    <property type="term" value="F:glycosyltransferase activity"/>
    <property type="evidence" value="ECO:0007669"/>
    <property type="project" value="UniProtKB-KW"/>
</dbReference>
<dbReference type="Pfam" id="PF00535">
    <property type="entry name" value="Glycos_transf_2"/>
    <property type="match status" value="1"/>
</dbReference>
<dbReference type="RefSeq" id="WP_085800806.1">
    <property type="nucleotide sequence ID" value="NZ_FWXB01000010.1"/>
</dbReference>
<reference evidence="5 6" key="1">
    <citation type="submission" date="2017-03" db="EMBL/GenBank/DDBJ databases">
        <authorList>
            <person name="Afonso C.L."/>
            <person name="Miller P.J."/>
            <person name="Scott M.A."/>
            <person name="Spackman E."/>
            <person name="Goraichik I."/>
            <person name="Dimitrov K.M."/>
            <person name="Suarez D.L."/>
            <person name="Swayne D.E."/>
        </authorList>
    </citation>
    <scope>NUCLEOTIDE SEQUENCE [LARGE SCALE GENOMIC DNA]</scope>
    <source>
        <strain evidence="5 6">CECT 7745</strain>
    </source>
</reference>
<evidence type="ECO:0000256" key="3">
    <source>
        <dbReference type="ARBA" id="ARBA00022679"/>
    </source>
</evidence>
<dbReference type="Gene3D" id="3.90.550.10">
    <property type="entry name" value="Spore Coat Polysaccharide Biosynthesis Protein SpsA, Chain A"/>
    <property type="match status" value="1"/>
</dbReference>
<evidence type="ECO:0000259" key="4">
    <source>
        <dbReference type="Pfam" id="PF00535"/>
    </source>
</evidence>
<dbReference type="PANTHER" id="PTHR43179:SF12">
    <property type="entry name" value="GALACTOFURANOSYLTRANSFERASE GLFT2"/>
    <property type="match status" value="1"/>
</dbReference>
<name>A0A1X7BTG6_9RHOB</name>
<gene>
    <name evidence="5" type="primary">pglI</name>
    <name evidence="5" type="ORF">ROA7745_02685</name>
</gene>
<evidence type="ECO:0000313" key="5">
    <source>
        <dbReference type="EMBL" id="SMC12853.1"/>
    </source>
</evidence>
<proteinExistence type="inferred from homology"/>
<keyword evidence="2 5" id="KW-0328">Glycosyltransferase</keyword>
<dbReference type="EC" id="2.4.1.293" evidence="5"/>
<protein>
    <submittedName>
        <fullName evidence="5">GalNAc(5)-diNAcBac-PP-undecaprenol beta-1,3-glucosyltransferase</fullName>
        <ecNumber evidence="5">2.4.1.293</ecNumber>
    </submittedName>
</protein>
<dbReference type="OrthoDB" id="6116224at2"/>
<feature type="domain" description="Glycosyltransferase 2-like" evidence="4">
    <location>
        <begin position="12"/>
        <end position="130"/>
    </location>
</feature>
<accession>A0A1X7BTG6</accession>
<keyword evidence="6" id="KW-1185">Reference proteome</keyword>
<evidence type="ECO:0000256" key="2">
    <source>
        <dbReference type="ARBA" id="ARBA00022676"/>
    </source>
</evidence>
<dbReference type="AlphaFoldDB" id="A0A1X7BTG6"/>